<dbReference type="EMBL" id="CM042880">
    <property type="protein sequence ID" value="KAI4388031.1"/>
    <property type="molecule type" value="Genomic_DNA"/>
</dbReference>
<protein>
    <submittedName>
        <fullName evidence="1">Uncharacterized protein</fullName>
    </submittedName>
</protein>
<organism evidence="1 2">
    <name type="scientific">Melastoma candidum</name>
    <dbReference type="NCBI Taxonomy" id="119954"/>
    <lineage>
        <taxon>Eukaryota</taxon>
        <taxon>Viridiplantae</taxon>
        <taxon>Streptophyta</taxon>
        <taxon>Embryophyta</taxon>
        <taxon>Tracheophyta</taxon>
        <taxon>Spermatophyta</taxon>
        <taxon>Magnoliopsida</taxon>
        <taxon>eudicotyledons</taxon>
        <taxon>Gunneridae</taxon>
        <taxon>Pentapetalae</taxon>
        <taxon>rosids</taxon>
        <taxon>malvids</taxon>
        <taxon>Myrtales</taxon>
        <taxon>Melastomataceae</taxon>
        <taxon>Melastomatoideae</taxon>
        <taxon>Melastomateae</taxon>
        <taxon>Melastoma</taxon>
    </lineage>
</organism>
<name>A0ACB9SBX5_9MYRT</name>
<evidence type="ECO:0000313" key="2">
    <source>
        <dbReference type="Proteomes" id="UP001057402"/>
    </source>
</evidence>
<accession>A0ACB9SBX5</accession>
<evidence type="ECO:0000313" key="1">
    <source>
        <dbReference type="EMBL" id="KAI4388031.1"/>
    </source>
</evidence>
<gene>
    <name evidence="1" type="ORF">MLD38_000407</name>
</gene>
<reference evidence="2" key="1">
    <citation type="journal article" date="2023" name="Front. Plant Sci.">
        <title>Chromosomal-level genome assembly of Melastoma candidum provides insights into trichome evolution.</title>
        <authorList>
            <person name="Zhong Y."/>
            <person name="Wu W."/>
            <person name="Sun C."/>
            <person name="Zou P."/>
            <person name="Liu Y."/>
            <person name="Dai S."/>
            <person name="Zhou R."/>
        </authorList>
    </citation>
    <scope>NUCLEOTIDE SEQUENCE [LARGE SCALE GENOMIC DNA]</scope>
</reference>
<sequence length="330" mass="37034">MASLALEGSQFDPKQYDSKMSALTTADGEEFFTSYDEFYVNVEKEEWKLETLCDLYETLAITQSVIFVNTRRKVDWLTDKMRNRDHTVSATRSDINNFCSRQTLDHKNPKFITKRVVGREVMGWDGGRRDEVEAPLTVMHRFSQWSGFLLHSGGGGWQVIYQLILSLGLRRDAALSKALVDFYLASGRHGCAELLVIADSAPFNALLSGYVKRGMFTEALHLFRRMISRSPPGYADCYAYPSVLKARGGLGWILHGQMVHCNVLKSGLLSDVVVTSSAVGMYAKCGLFDSAKLFNEMYVRDVASWNTVMSCFYQDGNPEKGAGVLQECEV</sequence>
<proteinExistence type="predicted"/>
<keyword evidence="2" id="KW-1185">Reference proteome</keyword>
<comment type="caution">
    <text evidence="1">The sequence shown here is derived from an EMBL/GenBank/DDBJ whole genome shotgun (WGS) entry which is preliminary data.</text>
</comment>
<dbReference type="Proteomes" id="UP001057402">
    <property type="component" value="Chromosome 1"/>
</dbReference>